<proteinExistence type="predicted"/>
<dbReference type="InterPro" id="IPR036047">
    <property type="entry name" value="F-box-like_dom_sf"/>
</dbReference>
<evidence type="ECO:0000256" key="1">
    <source>
        <dbReference type="SAM" id="MobiDB-lite"/>
    </source>
</evidence>
<keyword evidence="4" id="KW-1185">Reference proteome</keyword>
<dbReference type="InterPro" id="IPR001810">
    <property type="entry name" value="F-box_dom"/>
</dbReference>
<evidence type="ECO:0000259" key="2">
    <source>
        <dbReference type="PROSITE" id="PS50181"/>
    </source>
</evidence>
<dbReference type="RefSeq" id="XP_018068379.1">
    <property type="nucleotide sequence ID" value="XM_018205404.1"/>
</dbReference>
<accession>A0A194X207</accession>
<dbReference type="OrthoDB" id="3886018at2759"/>
<dbReference type="KEGG" id="psco:LY89DRAFT_152017"/>
<feature type="compositionally biased region" description="Basic and acidic residues" evidence="1">
    <location>
        <begin position="414"/>
        <end position="424"/>
    </location>
</feature>
<organism evidence="3 4">
    <name type="scientific">Mollisia scopiformis</name>
    <name type="common">Conifer needle endophyte fungus</name>
    <name type="synonym">Phialocephala scopiformis</name>
    <dbReference type="NCBI Taxonomy" id="149040"/>
    <lineage>
        <taxon>Eukaryota</taxon>
        <taxon>Fungi</taxon>
        <taxon>Dikarya</taxon>
        <taxon>Ascomycota</taxon>
        <taxon>Pezizomycotina</taxon>
        <taxon>Leotiomycetes</taxon>
        <taxon>Helotiales</taxon>
        <taxon>Mollisiaceae</taxon>
        <taxon>Mollisia</taxon>
    </lineage>
</organism>
<reference evidence="3 4" key="1">
    <citation type="submission" date="2015-10" db="EMBL/GenBank/DDBJ databases">
        <title>Full genome of DAOMC 229536 Phialocephala scopiformis, a fungal endophyte of spruce producing the potent anti-insectan compound rugulosin.</title>
        <authorList>
            <consortium name="DOE Joint Genome Institute"/>
            <person name="Walker A.K."/>
            <person name="Frasz S.L."/>
            <person name="Seifert K.A."/>
            <person name="Miller J.D."/>
            <person name="Mondo S.J."/>
            <person name="Labutti K."/>
            <person name="Lipzen A."/>
            <person name="Dockter R."/>
            <person name="Kennedy M."/>
            <person name="Grigoriev I.V."/>
            <person name="Spatafora J.W."/>
        </authorList>
    </citation>
    <scope>NUCLEOTIDE SEQUENCE [LARGE SCALE GENOMIC DNA]</scope>
    <source>
        <strain evidence="3 4">CBS 120377</strain>
    </source>
</reference>
<feature type="region of interest" description="Disordered" evidence="1">
    <location>
        <begin position="411"/>
        <end position="431"/>
    </location>
</feature>
<evidence type="ECO:0000313" key="3">
    <source>
        <dbReference type="EMBL" id="KUJ14024.1"/>
    </source>
</evidence>
<feature type="domain" description="F-box" evidence="2">
    <location>
        <begin position="2"/>
        <end position="47"/>
    </location>
</feature>
<name>A0A194X207_MOLSC</name>
<dbReference type="PROSITE" id="PS50181">
    <property type="entry name" value="FBOX"/>
    <property type="match status" value="1"/>
</dbReference>
<dbReference type="GeneID" id="28815130"/>
<dbReference type="InParanoid" id="A0A194X207"/>
<dbReference type="SUPFAM" id="SSF81383">
    <property type="entry name" value="F-box domain"/>
    <property type="match status" value="1"/>
</dbReference>
<dbReference type="AlphaFoldDB" id="A0A194X207"/>
<protein>
    <recommendedName>
        <fullName evidence="2">F-box domain-containing protein</fullName>
    </recommendedName>
</protein>
<evidence type="ECO:0000313" key="4">
    <source>
        <dbReference type="Proteomes" id="UP000070700"/>
    </source>
</evidence>
<dbReference type="EMBL" id="KQ947421">
    <property type="protein sequence ID" value="KUJ14024.1"/>
    <property type="molecule type" value="Genomic_DNA"/>
</dbReference>
<dbReference type="Pfam" id="PF00646">
    <property type="entry name" value="F-box"/>
    <property type="match status" value="1"/>
</dbReference>
<feature type="region of interest" description="Disordered" evidence="1">
    <location>
        <begin position="371"/>
        <end position="390"/>
    </location>
</feature>
<dbReference type="CDD" id="cd09917">
    <property type="entry name" value="F-box_SF"/>
    <property type="match status" value="1"/>
</dbReference>
<gene>
    <name evidence="3" type="ORF">LY89DRAFT_152017</name>
</gene>
<dbReference type="Proteomes" id="UP000070700">
    <property type="component" value="Unassembled WGS sequence"/>
</dbReference>
<sequence length="431" mass="48419">MAPRLEDCPNEVIESIVVLLDLNDICNLRQTSRSLATKATQNHFKSFYLSKHVDTTTRSLEKFVDATRPGRLGCLVQNLTIFGVFTFPRVDGRDLAAGLWATGMKLDLLNQALSGIAAAKRTEETISLSRNGVDWESYWQCVAGTFHTAMRAVAASGLKLRALIVFHDTGGQSGNLGCDELNRLDFQDQRLVASLSSLKYLALSLSDRAITNLPEPDRSQPPKQEFILEAMGKATDQENFIGLEKLLQLAPLLEDLEIRYYRLNAAHVFLRSPYLQHELLLRELAQSEKLPRLKTCSIRGIVISSEDLLAFVRRTAPQRLLLDNVILSGGIFTPFFDHCTGETTGILEFEFKELFEKHNIVHFGEPGQGSFAQGLQQTGTNSSRTSTSLIRTGDGVKKPISYHYYHGVPMDTPQIREERRERQRLYGPLHR</sequence>